<evidence type="ECO:0000256" key="8">
    <source>
        <dbReference type="ARBA" id="ARBA00023012"/>
    </source>
</evidence>
<dbReference type="SUPFAM" id="SSF55874">
    <property type="entry name" value="ATPase domain of HSP90 chaperone/DNA topoisomerase II/histidine kinase"/>
    <property type="match status" value="1"/>
</dbReference>
<dbReference type="GO" id="GO:0000155">
    <property type="term" value="F:phosphorelay sensor kinase activity"/>
    <property type="evidence" value="ECO:0007669"/>
    <property type="project" value="InterPro"/>
</dbReference>
<feature type="transmembrane region" description="Helical" evidence="9">
    <location>
        <begin position="127"/>
        <end position="144"/>
    </location>
</feature>
<dbReference type="Pfam" id="PF07730">
    <property type="entry name" value="HisKA_3"/>
    <property type="match status" value="1"/>
</dbReference>
<feature type="transmembrane region" description="Helical" evidence="9">
    <location>
        <begin position="64"/>
        <end position="92"/>
    </location>
</feature>
<dbReference type="GO" id="GO:0016020">
    <property type="term" value="C:membrane"/>
    <property type="evidence" value="ECO:0007669"/>
    <property type="project" value="InterPro"/>
</dbReference>
<keyword evidence="4" id="KW-0808">Transferase</keyword>
<evidence type="ECO:0000256" key="4">
    <source>
        <dbReference type="ARBA" id="ARBA00022679"/>
    </source>
</evidence>
<evidence type="ECO:0000256" key="5">
    <source>
        <dbReference type="ARBA" id="ARBA00022741"/>
    </source>
</evidence>
<evidence type="ECO:0000313" key="11">
    <source>
        <dbReference type="EMBL" id="KAB2342089.1"/>
    </source>
</evidence>
<keyword evidence="8" id="KW-0902">Two-component regulatory system</keyword>
<dbReference type="InterPro" id="IPR011712">
    <property type="entry name" value="Sig_transdc_His_kin_sub3_dim/P"/>
</dbReference>
<dbReference type="GO" id="GO:0046983">
    <property type="term" value="F:protein dimerization activity"/>
    <property type="evidence" value="ECO:0007669"/>
    <property type="project" value="InterPro"/>
</dbReference>
<evidence type="ECO:0000313" key="12">
    <source>
        <dbReference type="Proteomes" id="UP000468735"/>
    </source>
</evidence>
<dbReference type="InterPro" id="IPR036890">
    <property type="entry name" value="HATPase_C_sf"/>
</dbReference>
<evidence type="ECO:0000256" key="1">
    <source>
        <dbReference type="ARBA" id="ARBA00000085"/>
    </source>
</evidence>
<dbReference type="Gene3D" id="1.20.5.1930">
    <property type="match status" value="1"/>
</dbReference>
<name>A0A6H9YN89_9ACTN</name>
<dbReference type="OrthoDB" id="227596at2"/>
<evidence type="ECO:0000259" key="10">
    <source>
        <dbReference type="SMART" id="SM00387"/>
    </source>
</evidence>
<dbReference type="EMBL" id="WBMT01000023">
    <property type="protein sequence ID" value="KAB2342089.1"/>
    <property type="molecule type" value="Genomic_DNA"/>
</dbReference>
<evidence type="ECO:0000256" key="9">
    <source>
        <dbReference type="SAM" id="Phobius"/>
    </source>
</evidence>
<keyword evidence="9" id="KW-1133">Transmembrane helix</keyword>
<organism evidence="11 12">
    <name type="scientific">Actinomadura rudentiformis</name>
    <dbReference type="NCBI Taxonomy" id="359158"/>
    <lineage>
        <taxon>Bacteria</taxon>
        <taxon>Bacillati</taxon>
        <taxon>Actinomycetota</taxon>
        <taxon>Actinomycetes</taxon>
        <taxon>Streptosporangiales</taxon>
        <taxon>Thermomonosporaceae</taxon>
        <taxon>Actinomadura</taxon>
    </lineage>
</organism>
<gene>
    <name evidence="11" type="ORF">F8566_39110</name>
</gene>
<dbReference type="EC" id="2.7.13.3" evidence="2"/>
<dbReference type="InterPro" id="IPR050482">
    <property type="entry name" value="Sensor_HK_TwoCompSys"/>
</dbReference>
<keyword evidence="6 11" id="KW-0418">Kinase</keyword>
<evidence type="ECO:0000256" key="2">
    <source>
        <dbReference type="ARBA" id="ARBA00012438"/>
    </source>
</evidence>
<proteinExistence type="predicted"/>
<dbReference type="CDD" id="cd16917">
    <property type="entry name" value="HATPase_UhpB-NarQ-NarX-like"/>
    <property type="match status" value="1"/>
</dbReference>
<keyword evidence="7" id="KW-0067">ATP-binding</keyword>
<dbReference type="PANTHER" id="PTHR24421:SF10">
    <property type="entry name" value="NITRATE_NITRITE SENSOR PROTEIN NARQ"/>
    <property type="match status" value="1"/>
</dbReference>
<keyword evidence="9" id="KW-0812">Transmembrane</keyword>
<keyword evidence="5" id="KW-0547">Nucleotide-binding</keyword>
<comment type="caution">
    <text evidence="11">The sequence shown here is derived from an EMBL/GenBank/DDBJ whole genome shotgun (WGS) entry which is preliminary data.</text>
</comment>
<accession>A0A6H9YN89</accession>
<dbReference type="PANTHER" id="PTHR24421">
    <property type="entry name" value="NITRATE/NITRITE SENSOR PROTEIN NARX-RELATED"/>
    <property type="match status" value="1"/>
</dbReference>
<evidence type="ECO:0000256" key="6">
    <source>
        <dbReference type="ARBA" id="ARBA00022777"/>
    </source>
</evidence>
<keyword evidence="12" id="KW-1185">Reference proteome</keyword>
<dbReference type="SMART" id="SM00387">
    <property type="entry name" value="HATPase_c"/>
    <property type="match status" value="1"/>
</dbReference>
<dbReference type="Gene3D" id="3.30.565.10">
    <property type="entry name" value="Histidine kinase-like ATPase, C-terminal domain"/>
    <property type="match status" value="1"/>
</dbReference>
<keyword evidence="9" id="KW-0472">Membrane</keyword>
<dbReference type="GO" id="GO:0005524">
    <property type="term" value="F:ATP binding"/>
    <property type="evidence" value="ECO:0007669"/>
    <property type="project" value="UniProtKB-KW"/>
</dbReference>
<feature type="domain" description="Histidine kinase/HSP90-like ATPase" evidence="10">
    <location>
        <begin position="258"/>
        <end position="348"/>
    </location>
</feature>
<dbReference type="Proteomes" id="UP000468735">
    <property type="component" value="Unassembled WGS sequence"/>
</dbReference>
<evidence type="ECO:0000256" key="7">
    <source>
        <dbReference type="ARBA" id="ARBA00022840"/>
    </source>
</evidence>
<dbReference type="InterPro" id="IPR003594">
    <property type="entry name" value="HATPase_dom"/>
</dbReference>
<keyword evidence="3" id="KW-0597">Phosphoprotein</keyword>
<reference evidence="11 12" key="1">
    <citation type="submission" date="2019-09" db="EMBL/GenBank/DDBJ databases">
        <title>Actinomadura physcomitrii sp. nov., a novel actinomycete isolated from moss [Physcomitrium sphaericum (Ludw) Fuernr].</title>
        <authorList>
            <person name="Zhuang X."/>
            <person name="Liu C."/>
        </authorList>
    </citation>
    <scope>NUCLEOTIDE SEQUENCE [LARGE SCALE GENOMIC DNA]</scope>
    <source>
        <strain evidence="11 12">HMC1</strain>
    </source>
</reference>
<dbReference type="AlphaFoldDB" id="A0A6H9YN89"/>
<comment type="catalytic activity">
    <reaction evidence="1">
        <text>ATP + protein L-histidine = ADP + protein N-phospho-L-histidine.</text>
        <dbReference type="EC" id="2.7.13.3"/>
    </reaction>
</comment>
<sequence length="348" mass="36641">MPRMASWLAMFLYVTVLVAGLYSAIAGLCPADLRTAGFAGTLVLLIALEAMRRGPAGPMLALRCGLYVVVALLDCSGMGRALLLLIPFIGYFALGRRAGYALGALCLAGVVGTLSTSGWDTEAVSDLLMFVIGLVFAIAMAAVAQRHAEQAAALATAAERNRLARDIHDNVGHHLTVISVQLEKSAAFRNIDPAAADQALTDARESARLALEDVRRSVGTLRTHGQFSLAAALSALVGRFGTAVSLEIRGDESALDGVALPVLYHAAQESLTNAHRHACADRVSVEVELGRREARLIVEDDGKGFESQVEGFGVRGMRERLELVGGSLRIDSVPGEGTRVTATVPGPS</sequence>
<feature type="transmembrane region" description="Helical" evidence="9">
    <location>
        <begin position="98"/>
        <end position="115"/>
    </location>
</feature>
<dbReference type="RefSeq" id="WP_151567462.1">
    <property type="nucleotide sequence ID" value="NZ_WBMT01000023.1"/>
</dbReference>
<protein>
    <recommendedName>
        <fullName evidence="2">histidine kinase</fullName>
        <ecNumber evidence="2">2.7.13.3</ecNumber>
    </recommendedName>
</protein>
<evidence type="ECO:0000256" key="3">
    <source>
        <dbReference type="ARBA" id="ARBA00022553"/>
    </source>
</evidence>
<dbReference type="Pfam" id="PF02518">
    <property type="entry name" value="HATPase_c"/>
    <property type="match status" value="1"/>
</dbReference>